<dbReference type="RefSeq" id="WP_121804400.1">
    <property type="nucleotide sequence ID" value="NZ_RDBE01000001.1"/>
</dbReference>
<dbReference type="GO" id="GO:0010181">
    <property type="term" value="F:FMN binding"/>
    <property type="evidence" value="ECO:0007669"/>
    <property type="project" value="InterPro"/>
</dbReference>
<dbReference type="PROSITE" id="PS00557">
    <property type="entry name" value="FMN_HYDROXY_ACID_DH_1"/>
    <property type="match status" value="1"/>
</dbReference>
<keyword evidence="5" id="KW-0288">FMN</keyword>
<comment type="cofactor">
    <cofactor evidence="1">
        <name>FMN</name>
        <dbReference type="ChEBI" id="CHEBI:58210"/>
    </cofactor>
</comment>
<reference evidence="7 8" key="1">
    <citation type="submission" date="2018-10" db="EMBL/GenBank/DDBJ databases">
        <title>Marmoricola sp. 4Q3S-7 whole genome shotgun sequence.</title>
        <authorList>
            <person name="Li F."/>
        </authorList>
    </citation>
    <scope>NUCLEOTIDE SEQUENCE [LARGE SCALE GENOMIC DNA]</scope>
    <source>
        <strain evidence="7 8">4Q3S-7</strain>
    </source>
</reference>
<feature type="binding site" evidence="5">
    <location>
        <position position="318"/>
    </location>
    <ligand>
        <name>FMN</name>
        <dbReference type="ChEBI" id="CHEBI:58210"/>
    </ligand>
</feature>
<dbReference type="InterPro" id="IPR000262">
    <property type="entry name" value="FMN-dep_DH"/>
</dbReference>
<evidence type="ECO:0000256" key="3">
    <source>
        <dbReference type="ARBA" id="ARBA00024042"/>
    </source>
</evidence>
<feature type="binding site" evidence="5">
    <location>
        <position position="296"/>
    </location>
    <ligand>
        <name>FMN</name>
        <dbReference type="ChEBI" id="CHEBI:58210"/>
    </ligand>
</feature>
<accession>A0A3L8P7W9</accession>
<feature type="binding site" evidence="5">
    <location>
        <position position="323"/>
    </location>
    <ligand>
        <name>glyoxylate</name>
        <dbReference type="ChEBI" id="CHEBI:36655"/>
    </ligand>
</feature>
<feature type="binding site" evidence="5">
    <location>
        <position position="131"/>
    </location>
    <ligand>
        <name>FMN</name>
        <dbReference type="ChEBI" id="CHEBI:58210"/>
    </ligand>
</feature>
<dbReference type="PANTHER" id="PTHR10578">
    <property type="entry name" value="S -2-HYDROXY-ACID OXIDASE-RELATED"/>
    <property type="match status" value="1"/>
</dbReference>
<protein>
    <submittedName>
        <fullName evidence="7">Lactate 2-monooxygenase</fullName>
    </submittedName>
</protein>
<evidence type="ECO:0000313" key="8">
    <source>
        <dbReference type="Proteomes" id="UP000281708"/>
    </source>
</evidence>
<evidence type="ECO:0000259" key="6">
    <source>
        <dbReference type="PROSITE" id="PS51349"/>
    </source>
</evidence>
<feature type="binding site" evidence="5">
    <location>
        <position position="153"/>
    </location>
    <ligand>
        <name>FMN</name>
        <dbReference type="ChEBI" id="CHEBI:58210"/>
    </ligand>
</feature>
<dbReference type="PANTHER" id="PTHR10578:SF143">
    <property type="entry name" value="FMN-DEPENDENT ALPHA-HYDROXY ACID DEHYDROGENASE PB1A11.03"/>
    <property type="match status" value="1"/>
</dbReference>
<dbReference type="AlphaFoldDB" id="A0A3L8P7W9"/>
<evidence type="ECO:0000313" key="7">
    <source>
        <dbReference type="EMBL" id="RLV50719.1"/>
    </source>
</evidence>
<feature type="binding site" evidence="5">
    <location>
        <position position="155"/>
    </location>
    <ligand>
        <name>glyoxylate</name>
        <dbReference type="ChEBI" id="CHEBI:36655"/>
    </ligand>
</feature>
<feature type="binding site" evidence="5">
    <location>
        <position position="320"/>
    </location>
    <ligand>
        <name>glyoxylate</name>
        <dbReference type="ChEBI" id="CHEBI:36655"/>
    </ligand>
</feature>
<dbReference type="EMBL" id="RDBE01000001">
    <property type="protein sequence ID" value="RLV50719.1"/>
    <property type="molecule type" value="Genomic_DNA"/>
</dbReference>
<comment type="similarity">
    <text evidence="3">Belongs to the FMN-dependent alpha-hydroxy acid dehydrogenase family.</text>
</comment>
<dbReference type="InterPro" id="IPR013785">
    <property type="entry name" value="Aldolase_TIM"/>
</dbReference>
<feature type="binding site" evidence="5">
    <location>
        <position position="190"/>
    </location>
    <ligand>
        <name>glyoxylate</name>
        <dbReference type="ChEBI" id="CHEBI:36655"/>
    </ligand>
</feature>
<feature type="binding site" evidence="5">
    <location>
        <position position="181"/>
    </location>
    <ligand>
        <name>FMN</name>
        <dbReference type="ChEBI" id="CHEBI:58210"/>
    </ligand>
</feature>
<dbReference type="Pfam" id="PF01070">
    <property type="entry name" value="FMN_dh"/>
    <property type="match status" value="1"/>
</dbReference>
<dbReference type="GO" id="GO:0004497">
    <property type="term" value="F:monooxygenase activity"/>
    <property type="evidence" value="ECO:0007669"/>
    <property type="project" value="UniProtKB-KW"/>
</dbReference>
<dbReference type="PIRSF" id="PIRSF000138">
    <property type="entry name" value="Al-hdrx_acd_dh"/>
    <property type="match status" value="1"/>
</dbReference>
<dbReference type="PROSITE" id="PS51349">
    <property type="entry name" value="FMN_HYDROXY_ACID_DH_2"/>
    <property type="match status" value="1"/>
</dbReference>
<dbReference type="Gene3D" id="3.20.20.70">
    <property type="entry name" value="Aldolase class I"/>
    <property type="match status" value="1"/>
</dbReference>
<dbReference type="InterPro" id="IPR012133">
    <property type="entry name" value="Alpha-hydoxy_acid_DH_FMN"/>
</dbReference>
<feature type="binding site" evidence="5">
    <location>
        <position position="45"/>
    </location>
    <ligand>
        <name>glyoxylate</name>
        <dbReference type="ChEBI" id="CHEBI:36655"/>
    </ligand>
</feature>
<proteinExistence type="inferred from homology"/>
<feature type="active site" description="Proton acceptor" evidence="4">
    <location>
        <position position="320"/>
    </location>
</feature>
<keyword evidence="7" id="KW-0503">Monooxygenase</keyword>
<keyword evidence="8" id="KW-1185">Reference proteome</keyword>
<dbReference type="InterPro" id="IPR037396">
    <property type="entry name" value="FMN_HAD"/>
</dbReference>
<feature type="binding site" evidence="5">
    <location>
        <begin position="351"/>
        <end position="355"/>
    </location>
    <ligand>
        <name>FMN</name>
        <dbReference type="ChEBI" id="CHEBI:58210"/>
    </ligand>
</feature>
<name>A0A3L8P7W9_9ACTN</name>
<feature type="binding site" evidence="5">
    <location>
        <begin position="102"/>
        <end position="104"/>
    </location>
    <ligand>
        <name>FMN</name>
        <dbReference type="ChEBI" id="CHEBI:58210"/>
    </ligand>
</feature>
<dbReference type="InterPro" id="IPR008259">
    <property type="entry name" value="FMN_hydac_DH_AS"/>
</dbReference>
<keyword evidence="2" id="KW-0560">Oxidoreductase</keyword>
<evidence type="ECO:0000256" key="5">
    <source>
        <dbReference type="PIRSR" id="PIRSR000138-2"/>
    </source>
</evidence>
<feature type="domain" description="FMN hydroxy acid dehydrogenase" evidence="6">
    <location>
        <begin position="19"/>
        <end position="422"/>
    </location>
</feature>
<feature type="binding site" evidence="5">
    <location>
        <begin position="374"/>
        <end position="375"/>
    </location>
    <ligand>
        <name>FMN</name>
        <dbReference type="ChEBI" id="CHEBI:58210"/>
    </ligand>
</feature>
<sequence>MNLGREIQGRIYQAGVFGRRPAVPTEPVALEVAAHRAMSPQAWSYVAGGAGQQRTVAANVAAFARRRIVPRMFVDVAERDLGVDLGRIAGGRRWPVPLALAPIGVLEMAHPQAEHAVARAAAATGVPMVLSTQASVPMEQVVPSLGSTPRWFQLYWSRDEDVVASFLTRAEAIGAEAIVVTLDTHLLGWRTHDLDLAYLPFARAEGIAQYTSDPVFRRLVDKRPPSSEPTPRPTLAAVRALVSMARHYPGPLLANLRSSRPRAAVETFLDVFSRSDLTWDDLARLREMTSLPILVKGLQHRDDARLALEHGVDGIVVSNHGGRQVDNAVASLDALPGIAEEVAGRVPVLFDSGVRSGADVAVALALGADAVLIGRPYVYGLALAGEAGVRTVLESIIAELDLTLALSGVARVQDLTADLLDG</sequence>
<dbReference type="SUPFAM" id="SSF51395">
    <property type="entry name" value="FMN-linked oxidoreductases"/>
    <property type="match status" value="1"/>
</dbReference>
<comment type="caution">
    <text evidence="7">The sequence shown here is derived from an EMBL/GenBank/DDBJ whole genome shotgun (WGS) entry which is preliminary data.</text>
</comment>
<dbReference type="Proteomes" id="UP000281708">
    <property type="component" value="Unassembled WGS sequence"/>
</dbReference>
<dbReference type="OrthoDB" id="9770452at2"/>
<gene>
    <name evidence="7" type="ORF">D9V37_01775</name>
</gene>
<organism evidence="7 8">
    <name type="scientific">Nocardioides mangrovicus</name>
    <dbReference type="NCBI Taxonomy" id="2478913"/>
    <lineage>
        <taxon>Bacteria</taxon>
        <taxon>Bacillati</taxon>
        <taxon>Actinomycetota</taxon>
        <taxon>Actinomycetes</taxon>
        <taxon>Propionibacteriales</taxon>
        <taxon>Nocardioidaceae</taxon>
        <taxon>Nocardioides</taxon>
    </lineage>
</organism>
<evidence type="ECO:0000256" key="2">
    <source>
        <dbReference type="ARBA" id="ARBA00023002"/>
    </source>
</evidence>
<keyword evidence="5" id="KW-0285">Flavoprotein</keyword>
<evidence type="ECO:0000256" key="4">
    <source>
        <dbReference type="PIRSR" id="PIRSR000138-1"/>
    </source>
</evidence>
<evidence type="ECO:0000256" key="1">
    <source>
        <dbReference type="ARBA" id="ARBA00001917"/>
    </source>
</evidence>